<dbReference type="PANTHER" id="PTHR35894:SF1">
    <property type="entry name" value="PHOSPHORIBULOKINASE _ URIDINE KINASE FAMILY"/>
    <property type="match status" value="1"/>
</dbReference>
<proteinExistence type="predicted"/>
<dbReference type="InterPro" id="IPR049945">
    <property type="entry name" value="AAA_22"/>
</dbReference>
<keyword evidence="3" id="KW-1185">Reference proteome</keyword>
<accession>A0ABM7I545</accession>
<organism evidence="2 3">
    <name type="scientific">Mycolicibacterium mageritense</name>
    <name type="common">Mycobacterium mageritense</name>
    <dbReference type="NCBI Taxonomy" id="53462"/>
    <lineage>
        <taxon>Bacteria</taxon>
        <taxon>Bacillati</taxon>
        <taxon>Actinomycetota</taxon>
        <taxon>Actinomycetes</taxon>
        <taxon>Mycobacteriales</taxon>
        <taxon>Mycobacteriaceae</taxon>
        <taxon>Mycolicibacterium</taxon>
    </lineage>
</organism>
<evidence type="ECO:0000313" key="3">
    <source>
        <dbReference type="Proteomes" id="UP000465622"/>
    </source>
</evidence>
<dbReference type="InterPro" id="IPR052026">
    <property type="entry name" value="ExeA_AAA_ATPase_DNA-bind"/>
</dbReference>
<evidence type="ECO:0000313" key="2">
    <source>
        <dbReference type="EMBL" id="BBX38035.1"/>
    </source>
</evidence>
<evidence type="ECO:0000259" key="1">
    <source>
        <dbReference type="Pfam" id="PF13401"/>
    </source>
</evidence>
<reference evidence="2 3" key="1">
    <citation type="journal article" date="2019" name="Emerg. Microbes Infect.">
        <title>Comprehensive subspecies identification of 175 nontuberculous mycobacteria species based on 7547 genomic profiles.</title>
        <authorList>
            <person name="Matsumoto Y."/>
            <person name="Kinjo T."/>
            <person name="Motooka D."/>
            <person name="Nabeya D."/>
            <person name="Jung N."/>
            <person name="Uechi K."/>
            <person name="Horii T."/>
            <person name="Iida T."/>
            <person name="Fujita J."/>
            <person name="Nakamura S."/>
        </authorList>
    </citation>
    <scope>NUCLEOTIDE SEQUENCE [LARGE SCALE GENOMIC DNA]</scope>
    <source>
        <strain evidence="2 3">JCM 12375</strain>
    </source>
</reference>
<protein>
    <recommendedName>
        <fullName evidence="1">ORC1/DEAH AAA+ ATPase domain-containing protein</fullName>
    </recommendedName>
</protein>
<name>A0ABM7I545_MYCME</name>
<dbReference type="Proteomes" id="UP000465622">
    <property type="component" value="Chromosome"/>
</dbReference>
<dbReference type="InterPro" id="IPR027417">
    <property type="entry name" value="P-loop_NTPase"/>
</dbReference>
<dbReference type="SUPFAM" id="SSF52540">
    <property type="entry name" value="P-loop containing nucleoside triphosphate hydrolases"/>
    <property type="match status" value="1"/>
</dbReference>
<dbReference type="Pfam" id="PF13401">
    <property type="entry name" value="AAA_22"/>
    <property type="match status" value="1"/>
</dbReference>
<dbReference type="EMBL" id="AP022567">
    <property type="protein sequence ID" value="BBX38035.1"/>
    <property type="molecule type" value="Genomic_DNA"/>
</dbReference>
<gene>
    <name evidence="2" type="ORF">MMAGJ_73170</name>
</gene>
<dbReference type="PANTHER" id="PTHR35894">
    <property type="entry name" value="GENERAL SECRETION PATHWAY PROTEIN A-RELATED"/>
    <property type="match status" value="1"/>
</dbReference>
<sequence length="148" mass="15809">MSIERLQSHWGFSRMPFGRNLAPSMLHRHPGHSEAIARIGWCVNQCAIGVITGEVGAGKTVAIRAAATALDPARHVIIYLANPTIGVRGMLTHIVAALGHTRSFTPPASHPRPRTPWPLNTPNAAATPCSSSMKPICSTTISSKRSDC</sequence>
<feature type="domain" description="ORC1/DEAH AAA+ ATPase" evidence="1">
    <location>
        <begin position="45"/>
        <end position="104"/>
    </location>
</feature>
<dbReference type="Gene3D" id="3.40.50.300">
    <property type="entry name" value="P-loop containing nucleotide triphosphate hydrolases"/>
    <property type="match status" value="1"/>
</dbReference>